<sequence>MIRAITLTILFSAIFIVANAQDVIIRRNGKIIECKVIEVGVDRVTYKLGKEETSANFIIRKNELSSIRFGSGETVYMNERQEAENEKNRRREMAFGANLINFSPFKALDSGAGLGISYERIIDKQGYFGIIVPFTLVLPESYSSSFTYDNRSGTEVFYFSPGLKIYPAGQRRVTYAVGPNLFTGFGHRWVYGNYYDPRTGSYTNTEGKAKIFRFGLMVNNYINFQITPRFQLGLNAGLGSRYIENEKYLNVNNRMRGIELTGEFMFNLGLRF</sequence>
<dbReference type="RefSeq" id="WP_139013455.1">
    <property type="nucleotide sequence ID" value="NZ_VBSN01000049.1"/>
</dbReference>
<gene>
    <name evidence="1" type="ORF">FEM33_18525</name>
</gene>
<dbReference type="EMBL" id="VBSN01000049">
    <property type="protein sequence ID" value="KAA6438657.1"/>
    <property type="molecule type" value="Genomic_DNA"/>
</dbReference>
<proteinExistence type="predicted"/>
<evidence type="ECO:0000313" key="1">
    <source>
        <dbReference type="EMBL" id="KAA6438657.1"/>
    </source>
</evidence>
<keyword evidence="2" id="KW-1185">Reference proteome</keyword>
<accession>A0A5M8QQX3</accession>
<evidence type="ECO:0000313" key="2">
    <source>
        <dbReference type="Proteomes" id="UP000323994"/>
    </source>
</evidence>
<reference evidence="1 2" key="1">
    <citation type="submission" date="2019-05" db="EMBL/GenBank/DDBJ databases">
        <authorList>
            <person name="Qu J.-H."/>
        </authorList>
    </citation>
    <scope>NUCLEOTIDE SEQUENCE [LARGE SCALE GENOMIC DNA]</scope>
    <source>
        <strain evidence="1 2">NS28</strain>
    </source>
</reference>
<protein>
    <submittedName>
        <fullName evidence="1">Uncharacterized protein</fullName>
    </submittedName>
</protein>
<name>A0A5M8QQX3_9BACT</name>
<organism evidence="1 2">
    <name type="scientific">Dyadobacter flavalbus</name>
    <dbReference type="NCBI Taxonomy" id="2579942"/>
    <lineage>
        <taxon>Bacteria</taxon>
        <taxon>Pseudomonadati</taxon>
        <taxon>Bacteroidota</taxon>
        <taxon>Cytophagia</taxon>
        <taxon>Cytophagales</taxon>
        <taxon>Spirosomataceae</taxon>
        <taxon>Dyadobacter</taxon>
    </lineage>
</organism>
<comment type="caution">
    <text evidence="1">The sequence shown here is derived from an EMBL/GenBank/DDBJ whole genome shotgun (WGS) entry which is preliminary data.</text>
</comment>
<dbReference type="AlphaFoldDB" id="A0A5M8QQX3"/>
<dbReference type="OrthoDB" id="937962at2"/>
<dbReference type="Proteomes" id="UP000323994">
    <property type="component" value="Unassembled WGS sequence"/>
</dbReference>